<protein>
    <submittedName>
        <fullName evidence="2">Transposon protein, putative, CACTA, En/Spm sub-class</fullName>
    </submittedName>
</protein>
<name>A0A7J6UR02_THATH</name>
<dbReference type="Proteomes" id="UP000554482">
    <property type="component" value="Unassembled WGS sequence"/>
</dbReference>
<sequence length="236" mass="26769">MDKKQLSPMGFNIIFPSMVENAKDLGLKLPLSPNSVDKLRKNRNLELERESAPIAYTCYTCIANGSDFNVVSYNKFVCNGYTFSTSTYDQNKLVQNSGVSMKAFNSVGIITTYYEVIRGIFRLNCHHCTFTVFYCDWVNSEDRTAYKVDPSSKLVMVNLNKMMSSSNVDDEPFILASQARQVFYCKDAKHDGWSIVIPSLRRLTKAIDALEIDDTMYNSIIEENEILCALLECDGE</sequence>
<dbReference type="OrthoDB" id="1931794at2759"/>
<dbReference type="Pfam" id="PF13952">
    <property type="entry name" value="DUF4216"/>
    <property type="match status" value="1"/>
</dbReference>
<gene>
    <name evidence="2" type="ORF">FRX31_035417</name>
</gene>
<organism evidence="2 3">
    <name type="scientific">Thalictrum thalictroides</name>
    <name type="common">Rue-anemone</name>
    <name type="synonym">Anemone thalictroides</name>
    <dbReference type="NCBI Taxonomy" id="46969"/>
    <lineage>
        <taxon>Eukaryota</taxon>
        <taxon>Viridiplantae</taxon>
        <taxon>Streptophyta</taxon>
        <taxon>Embryophyta</taxon>
        <taxon>Tracheophyta</taxon>
        <taxon>Spermatophyta</taxon>
        <taxon>Magnoliopsida</taxon>
        <taxon>Ranunculales</taxon>
        <taxon>Ranunculaceae</taxon>
        <taxon>Thalictroideae</taxon>
        <taxon>Thalictrum</taxon>
    </lineage>
</organism>
<keyword evidence="3" id="KW-1185">Reference proteome</keyword>
<feature type="domain" description="DUF4216" evidence="1">
    <location>
        <begin position="128"/>
        <end position="196"/>
    </location>
</feature>
<dbReference type="Gene3D" id="1.50.10.160">
    <property type="match status" value="1"/>
</dbReference>
<evidence type="ECO:0000313" key="2">
    <source>
        <dbReference type="EMBL" id="KAF5174994.1"/>
    </source>
</evidence>
<evidence type="ECO:0000259" key="1">
    <source>
        <dbReference type="Pfam" id="PF13952"/>
    </source>
</evidence>
<evidence type="ECO:0000313" key="3">
    <source>
        <dbReference type="Proteomes" id="UP000554482"/>
    </source>
</evidence>
<dbReference type="PANTHER" id="PTHR48258">
    <property type="entry name" value="DUF4218 DOMAIN-CONTAINING PROTEIN-RELATED"/>
    <property type="match status" value="1"/>
</dbReference>
<dbReference type="EMBL" id="JABWDY010044635">
    <property type="protein sequence ID" value="KAF5174994.1"/>
    <property type="molecule type" value="Genomic_DNA"/>
</dbReference>
<proteinExistence type="predicted"/>
<dbReference type="InterPro" id="IPR025312">
    <property type="entry name" value="DUF4216"/>
</dbReference>
<reference evidence="2 3" key="1">
    <citation type="submission" date="2020-06" db="EMBL/GenBank/DDBJ databases">
        <title>Transcriptomic and genomic resources for Thalictrum thalictroides and T. hernandezii: Facilitating candidate gene discovery in an emerging model plant lineage.</title>
        <authorList>
            <person name="Arias T."/>
            <person name="Riano-Pachon D.M."/>
            <person name="Di Stilio V.S."/>
        </authorList>
    </citation>
    <scope>NUCLEOTIDE SEQUENCE [LARGE SCALE GENOMIC DNA]</scope>
    <source>
        <strain evidence="3">cv. WT478/WT964</strain>
        <tissue evidence="2">Leaves</tissue>
    </source>
</reference>
<dbReference type="AlphaFoldDB" id="A0A7J6UR02"/>
<accession>A0A7J6UR02</accession>
<comment type="caution">
    <text evidence="2">The sequence shown here is derived from an EMBL/GenBank/DDBJ whole genome shotgun (WGS) entry which is preliminary data.</text>
</comment>